<feature type="region of interest" description="Disordered" evidence="22">
    <location>
        <begin position="421"/>
        <end position="475"/>
    </location>
</feature>
<dbReference type="InterPro" id="IPR000571">
    <property type="entry name" value="Znf_CCCH"/>
</dbReference>
<feature type="region of interest" description="Disordered" evidence="22">
    <location>
        <begin position="599"/>
        <end position="649"/>
    </location>
</feature>
<dbReference type="PANTHER" id="PTHR45846:SF1">
    <property type="entry name" value="TRNA-DIHYDROURIDINE(47) SYNTHASE [NAD(P)(+)]-LIKE"/>
    <property type="match status" value="1"/>
</dbReference>
<comment type="catalytic activity">
    <reaction evidence="17">
        <text>a 5,6-dihydrouridine in mRNA + NAD(+) = a uridine in mRNA + NADH + H(+)</text>
        <dbReference type="Rhea" id="RHEA:69851"/>
        <dbReference type="Rhea" id="RHEA-COMP:14658"/>
        <dbReference type="Rhea" id="RHEA-COMP:17789"/>
        <dbReference type="ChEBI" id="CHEBI:15378"/>
        <dbReference type="ChEBI" id="CHEBI:57540"/>
        <dbReference type="ChEBI" id="CHEBI:57945"/>
        <dbReference type="ChEBI" id="CHEBI:65315"/>
        <dbReference type="ChEBI" id="CHEBI:74443"/>
    </reaction>
    <physiologicalReaction direction="right-to-left" evidence="17">
        <dbReference type="Rhea" id="RHEA:69853"/>
    </physiologicalReaction>
</comment>
<comment type="catalytic activity">
    <reaction evidence="19">
        <text>5,6-dihydrouridine(47) in tRNA + NADP(+) = uridine(47) in tRNA + NADPH + H(+)</text>
        <dbReference type="Rhea" id="RHEA:53360"/>
        <dbReference type="Rhea" id="RHEA-COMP:13539"/>
        <dbReference type="Rhea" id="RHEA-COMP:13540"/>
        <dbReference type="ChEBI" id="CHEBI:15378"/>
        <dbReference type="ChEBI" id="CHEBI:57783"/>
        <dbReference type="ChEBI" id="CHEBI:58349"/>
        <dbReference type="ChEBI" id="CHEBI:65315"/>
        <dbReference type="ChEBI" id="CHEBI:74443"/>
        <dbReference type="EC" id="1.3.1.89"/>
    </reaction>
    <physiologicalReaction direction="right-to-left" evidence="19">
        <dbReference type="Rhea" id="RHEA:53362"/>
    </physiologicalReaction>
</comment>
<dbReference type="Gene3D" id="3.60.10.10">
    <property type="entry name" value="Endonuclease/exonuclease/phosphatase"/>
    <property type="match status" value="1"/>
</dbReference>
<dbReference type="InterPro" id="IPR003690">
    <property type="entry name" value="MTERF"/>
</dbReference>
<feature type="compositionally biased region" description="Polar residues" evidence="22">
    <location>
        <begin position="599"/>
        <end position="608"/>
    </location>
</feature>
<keyword evidence="14" id="KW-0520">NAD</keyword>
<dbReference type="EC" id="1.3.1.-" evidence="21"/>
<dbReference type="SMART" id="SM00733">
    <property type="entry name" value="Mterf"/>
    <property type="match status" value="5"/>
</dbReference>
<dbReference type="FunFam" id="3.20.20.70:FF:000067">
    <property type="entry name" value="tRNA-dihydrouridine(47) synthase [NAD(P)(+)]"/>
    <property type="match status" value="1"/>
</dbReference>
<comment type="function">
    <text evidence="15">Catalyzes the synthesis of dihydrouridine, a modified base, in various RNAs, such as tRNAs, mRNAs and some long non-coding RNAs (lncRNAs). Mainly modifies the uridine in position 47 (U47) in the D-loop of most cytoplasmic tRNAs. Also able to mediate the formation of dihydrouridine in some mRNAs, thereby regulating their translation.</text>
</comment>
<dbReference type="Proteomes" id="UP001274896">
    <property type="component" value="Unassembled WGS sequence"/>
</dbReference>
<evidence type="ECO:0000256" key="11">
    <source>
        <dbReference type="ARBA" id="ARBA00022857"/>
    </source>
</evidence>
<name>A0AAE0QNS1_9TELE</name>
<keyword evidence="6 21" id="KW-0819">tRNA processing</keyword>
<evidence type="ECO:0000256" key="12">
    <source>
        <dbReference type="ARBA" id="ARBA00022946"/>
    </source>
</evidence>
<dbReference type="PROSITE" id="PS50103">
    <property type="entry name" value="ZF_C3H1"/>
    <property type="match status" value="2"/>
</dbReference>
<protein>
    <recommendedName>
        <fullName evidence="21">tRNA-dihydrouridine(47) synthase [NAD(P)(+)]</fullName>
        <ecNumber evidence="21">1.3.1.-</ecNumber>
    </recommendedName>
    <alternativeName>
        <fullName evidence="21">tRNA-dihydrouridine synthase 3</fullName>
    </alternativeName>
</protein>
<dbReference type="CDD" id="cd02801">
    <property type="entry name" value="DUS_like_FMN"/>
    <property type="match status" value="1"/>
</dbReference>
<keyword evidence="10 20" id="KW-0862">Zinc</keyword>
<comment type="catalytic activity">
    <reaction evidence="18">
        <text>a 5,6-dihydrouridine in mRNA + NADP(+) = a uridine in mRNA + NADPH + H(+)</text>
        <dbReference type="Rhea" id="RHEA:69855"/>
        <dbReference type="Rhea" id="RHEA-COMP:14658"/>
        <dbReference type="Rhea" id="RHEA-COMP:17789"/>
        <dbReference type="ChEBI" id="CHEBI:15378"/>
        <dbReference type="ChEBI" id="CHEBI:57783"/>
        <dbReference type="ChEBI" id="CHEBI:58349"/>
        <dbReference type="ChEBI" id="CHEBI:65315"/>
        <dbReference type="ChEBI" id="CHEBI:74443"/>
    </reaction>
    <physiologicalReaction direction="right-to-left" evidence="18">
        <dbReference type="Rhea" id="RHEA:69857"/>
    </physiologicalReaction>
</comment>
<dbReference type="InterPro" id="IPR013785">
    <property type="entry name" value="Aldolase_TIM"/>
</dbReference>
<evidence type="ECO:0000256" key="17">
    <source>
        <dbReference type="ARBA" id="ARBA00048342"/>
    </source>
</evidence>
<evidence type="ECO:0000256" key="19">
    <source>
        <dbReference type="ARBA" id="ARBA00049513"/>
    </source>
</evidence>
<evidence type="ECO:0000313" key="25">
    <source>
        <dbReference type="Proteomes" id="UP001274896"/>
    </source>
</evidence>
<reference evidence="24" key="1">
    <citation type="submission" date="2023-06" db="EMBL/GenBank/DDBJ databases">
        <title>Male Hemibagrus guttatus genome.</title>
        <authorList>
            <person name="Bian C."/>
        </authorList>
    </citation>
    <scope>NUCLEOTIDE SEQUENCE</scope>
    <source>
        <strain evidence="24">Male_cb2023</strain>
        <tissue evidence="24">Muscle</tissue>
    </source>
</reference>
<keyword evidence="11" id="KW-0521">NADP</keyword>
<comment type="similarity">
    <text evidence="2">Belongs to the mTERF family.</text>
</comment>
<dbReference type="SUPFAM" id="SSF51395">
    <property type="entry name" value="FMN-linked oxidoreductases"/>
    <property type="match status" value="1"/>
</dbReference>
<keyword evidence="25" id="KW-1185">Reference proteome</keyword>
<feature type="zinc finger region" description="C3H1-type" evidence="20">
    <location>
        <begin position="518"/>
        <end position="543"/>
    </location>
</feature>
<comment type="similarity">
    <text evidence="21">Belongs to the dus family. Dus3 subfamily.</text>
</comment>
<evidence type="ECO:0000256" key="13">
    <source>
        <dbReference type="ARBA" id="ARBA00023002"/>
    </source>
</evidence>
<keyword evidence="7 20" id="KW-0479">Metal-binding</keyword>
<dbReference type="GO" id="GO:0003723">
    <property type="term" value="F:RNA binding"/>
    <property type="evidence" value="ECO:0007669"/>
    <property type="project" value="TreeGrafter"/>
</dbReference>
<dbReference type="PROSITE" id="PS01136">
    <property type="entry name" value="UPF0034"/>
    <property type="match status" value="1"/>
</dbReference>
<feature type="compositionally biased region" description="Basic and acidic residues" evidence="22">
    <location>
        <begin position="436"/>
        <end position="456"/>
    </location>
</feature>
<keyword evidence="9 20" id="KW-0863">Zinc-finger</keyword>
<feature type="domain" description="C3H1-type" evidence="23">
    <location>
        <begin position="518"/>
        <end position="543"/>
    </location>
</feature>
<keyword evidence="13 21" id="KW-0560">Oxidoreductase</keyword>
<accession>A0AAE0QNS1</accession>
<evidence type="ECO:0000256" key="9">
    <source>
        <dbReference type="ARBA" id="ARBA00022771"/>
    </source>
</evidence>
<dbReference type="InterPro" id="IPR036691">
    <property type="entry name" value="Endo/exonu/phosph_ase_sf"/>
</dbReference>
<feature type="compositionally biased region" description="Basic and acidic residues" evidence="22">
    <location>
        <begin position="22"/>
        <end position="36"/>
    </location>
</feature>
<evidence type="ECO:0000256" key="16">
    <source>
        <dbReference type="ARBA" id="ARBA00048266"/>
    </source>
</evidence>
<dbReference type="SUPFAM" id="SSF56219">
    <property type="entry name" value="DNase I-like"/>
    <property type="match status" value="1"/>
</dbReference>
<evidence type="ECO:0000256" key="22">
    <source>
        <dbReference type="SAM" id="MobiDB-lite"/>
    </source>
</evidence>
<evidence type="ECO:0000256" key="21">
    <source>
        <dbReference type="RuleBase" id="RU291113"/>
    </source>
</evidence>
<dbReference type="InterPro" id="IPR018517">
    <property type="entry name" value="tRNA_hU_synthase_CS"/>
</dbReference>
<comment type="cofactor">
    <cofactor evidence="1 21">
        <name>FMN</name>
        <dbReference type="ChEBI" id="CHEBI:58210"/>
    </cofactor>
</comment>
<evidence type="ECO:0000256" key="2">
    <source>
        <dbReference type="ARBA" id="ARBA00007692"/>
    </source>
</evidence>
<evidence type="ECO:0000256" key="14">
    <source>
        <dbReference type="ARBA" id="ARBA00023027"/>
    </source>
</evidence>
<dbReference type="PANTHER" id="PTHR45846">
    <property type="entry name" value="TRNA-DIHYDROURIDINE(47) SYNTHASE [NAD(P)(+)]-LIKE"/>
    <property type="match status" value="1"/>
</dbReference>
<dbReference type="Gene3D" id="3.20.20.70">
    <property type="entry name" value="Aldolase class I"/>
    <property type="match status" value="1"/>
</dbReference>
<evidence type="ECO:0000256" key="3">
    <source>
        <dbReference type="ARBA" id="ARBA00022630"/>
    </source>
</evidence>
<evidence type="ECO:0000256" key="8">
    <source>
        <dbReference type="ARBA" id="ARBA00022737"/>
    </source>
</evidence>
<dbReference type="Pfam" id="PF25585">
    <property type="entry name" value="zf-CCCH_DUS3L"/>
    <property type="match status" value="2"/>
</dbReference>
<dbReference type="Pfam" id="PF02536">
    <property type="entry name" value="mTERF"/>
    <property type="match status" value="1"/>
</dbReference>
<evidence type="ECO:0000256" key="18">
    <source>
        <dbReference type="ARBA" id="ARBA00049447"/>
    </source>
</evidence>
<feature type="zinc finger region" description="C3H1-type" evidence="20">
    <location>
        <begin position="475"/>
        <end position="505"/>
    </location>
</feature>
<feature type="compositionally biased region" description="Basic residues" evidence="22">
    <location>
        <begin position="457"/>
        <end position="472"/>
    </location>
</feature>
<evidence type="ECO:0000313" key="24">
    <source>
        <dbReference type="EMBL" id="KAK3526460.1"/>
    </source>
</evidence>
<dbReference type="GO" id="GO:0050660">
    <property type="term" value="F:flavin adenine dinucleotide binding"/>
    <property type="evidence" value="ECO:0007669"/>
    <property type="project" value="UniProtKB-UniRule"/>
</dbReference>
<evidence type="ECO:0000256" key="6">
    <source>
        <dbReference type="ARBA" id="ARBA00022694"/>
    </source>
</evidence>
<feature type="non-terminal residue" evidence="24">
    <location>
        <position position="1221"/>
    </location>
</feature>
<dbReference type="InterPro" id="IPR005135">
    <property type="entry name" value="Endo/exonuclease/phosphatase"/>
</dbReference>
<dbReference type="GO" id="GO:0008270">
    <property type="term" value="F:zinc ion binding"/>
    <property type="evidence" value="ECO:0007669"/>
    <property type="project" value="UniProtKB-KW"/>
</dbReference>
<comment type="catalytic activity">
    <reaction evidence="16">
        <text>5,6-dihydrouridine(47) in tRNA + NAD(+) = uridine(47) in tRNA + NADH + H(+)</text>
        <dbReference type="Rhea" id="RHEA:53364"/>
        <dbReference type="Rhea" id="RHEA-COMP:13539"/>
        <dbReference type="Rhea" id="RHEA-COMP:13540"/>
        <dbReference type="ChEBI" id="CHEBI:15378"/>
        <dbReference type="ChEBI" id="CHEBI:57540"/>
        <dbReference type="ChEBI" id="CHEBI:57945"/>
        <dbReference type="ChEBI" id="CHEBI:65315"/>
        <dbReference type="ChEBI" id="CHEBI:74443"/>
        <dbReference type="EC" id="1.3.1.89"/>
    </reaction>
    <physiologicalReaction direction="right-to-left" evidence="16">
        <dbReference type="Rhea" id="RHEA:53366"/>
    </physiologicalReaction>
</comment>
<dbReference type="Pfam" id="PF01207">
    <property type="entry name" value="Dus"/>
    <property type="match status" value="1"/>
</dbReference>
<dbReference type="AlphaFoldDB" id="A0AAE0QNS1"/>
<dbReference type="FunFam" id="4.10.1000.10:FF:000029">
    <property type="entry name" value="tRNA-dihydrouridine(47) synthase [NAD(P)(+)]"/>
    <property type="match status" value="1"/>
</dbReference>
<keyword evidence="3 21" id="KW-0285">Flavoprotein</keyword>
<feature type="region of interest" description="Disordered" evidence="22">
    <location>
        <begin position="17"/>
        <end position="43"/>
    </location>
</feature>
<evidence type="ECO:0000256" key="20">
    <source>
        <dbReference type="PROSITE-ProRule" id="PRU00723"/>
    </source>
</evidence>
<evidence type="ECO:0000256" key="15">
    <source>
        <dbReference type="ARBA" id="ARBA00045365"/>
    </source>
</evidence>
<comment type="caution">
    <text evidence="24">The sequence shown here is derived from an EMBL/GenBank/DDBJ whole genome shotgun (WGS) entry which is preliminary data.</text>
</comment>
<proteinExistence type="inferred from homology"/>
<organism evidence="24 25">
    <name type="scientific">Hemibagrus guttatus</name>
    <dbReference type="NCBI Taxonomy" id="175788"/>
    <lineage>
        <taxon>Eukaryota</taxon>
        <taxon>Metazoa</taxon>
        <taxon>Chordata</taxon>
        <taxon>Craniata</taxon>
        <taxon>Vertebrata</taxon>
        <taxon>Euteleostomi</taxon>
        <taxon>Actinopterygii</taxon>
        <taxon>Neopterygii</taxon>
        <taxon>Teleostei</taxon>
        <taxon>Ostariophysi</taxon>
        <taxon>Siluriformes</taxon>
        <taxon>Bagridae</taxon>
        <taxon>Hemibagrus</taxon>
    </lineage>
</organism>
<keyword evidence="5" id="KW-0507">mRNA processing</keyword>
<sequence length="1221" mass="138873">PLRSRLSPSVTVLRYSSTTKTDNNEAKTDLNDDKTESFGSGSENKSLLDNLSVLGVDVQMAQRRQPGVFRRIHTNEQGLINFLEQKGASRDIIASIISRFPRAITRSEDHLEERWRLWRSIFNSDDEVVMILNRSPESFFRSSDNGNLEKNIHYLSSLGIKPKDLHRLLTMAPRIFSNTLALNRTMVELLENVCMSLGGTDSKKFARTVISRNVYILIRSTKRVNSNIEFLLRSLELSDEEALKLFQGHGAKILDLSHENMKTNFRNLQLKLKSLRCSQGQVREIILNYAPILFFSSDTLNQKLDCLTEGGINIRSIIEKPKLLDYSVTTLKQRLNDLQQLGYDFKVNGISVLDLSNKRFKSKLEKLRELGVMEGGDVNSTESGTLQATDRGEAALKIQYVTNKEKFYEFLAAGLKSEKAEDEKISGEAPVDGAEEPSREPETKKRKLDGNEQTQEKKKRRGQNKSRPHLKPHSYEERRLCPSVIQESERKCFYGEKCKFIHDVADYMSTKPADLGDSCYLYDTFGRCPYGVACRFAKAHTGPDYKNLVNEELCKSLARAKTVRNNLDKDLQKRLRKRQVSFKRSDNFLKIISAGKNQNKKLTGSENTPVEAGQEEEGRQSADKQEDPAAELKAEESSMKPPPVKTIGPLTDDDLIKLRPCEKKQVDFREKLYLAPLTTCGNLPFRRLCKRFGADITCGEMAMCTNLLQGQTSEWALLKRHHTEDIFGVQLEGCFPDTMTRCAELLNHNIDVDFVDINSGCPIDLVYKKGGGCGLMARTNKFEQIIRGMNSVLDVPLTVKIRTGVQQSCNIAHKLIPELKKWGVSMITLHGRSREQRYTKLADWRYIDTCSKLAAPVPLFGNGDILTYEDAMRARETGVSGIMVARGALIKPWLFTEIKEQRHWDISSSERFQILQDFTHFGLEHWGSDTQGVEKTRNFLLEWLSFTCRYIPVGLLERVQKINERPPYYLGRDYLETLMASQHVDDWIRISCLFISLPSVRCYWVQCRRTLASCPNTKLIRISEVETQSDLNTDDFQSDVEWKGRELADMMERRKVDILCVQETRWKGSKARSIGAGFKLFYYGVDSKRNGVGVVLKEEFVRNVLEVKRVSDRVMSLKLEIEGVMLNVVSGYAPQVGCELEEKERFWSELDEVMESIPTGERVVIGADFNGHVGEGNTGDEEVMGKFGVKERNLEGQMVVDFAKRMDMAVANTLFSEEGGA</sequence>
<evidence type="ECO:0000256" key="4">
    <source>
        <dbReference type="ARBA" id="ARBA00022643"/>
    </source>
</evidence>
<evidence type="ECO:0000259" key="23">
    <source>
        <dbReference type="PROSITE" id="PS50103"/>
    </source>
</evidence>
<dbReference type="EMBL" id="JAUCMX010000013">
    <property type="protein sequence ID" value="KAK3526460.1"/>
    <property type="molecule type" value="Genomic_DNA"/>
</dbReference>
<dbReference type="Gene3D" id="4.10.1000.10">
    <property type="entry name" value="Zinc finger, CCCH-type"/>
    <property type="match status" value="1"/>
</dbReference>
<keyword evidence="8" id="KW-0677">Repeat</keyword>
<feature type="compositionally biased region" description="Basic and acidic residues" evidence="22">
    <location>
        <begin position="616"/>
        <end position="638"/>
    </location>
</feature>
<dbReference type="GO" id="GO:0102265">
    <property type="term" value="F:tRNA-dihydrouridine47 synthase activity"/>
    <property type="evidence" value="ECO:0007669"/>
    <property type="project" value="UniProtKB-EC"/>
</dbReference>
<evidence type="ECO:0000256" key="5">
    <source>
        <dbReference type="ARBA" id="ARBA00022664"/>
    </source>
</evidence>
<gene>
    <name evidence="24" type="ORF">QTP70_027721</name>
</gene>
<evidence type="ECO:0000256" key="10">
    <source>
        <dbReference type="ARBA" id="ARBA00022833"/>
    </source>
</evidence>
<dbReference type="Gene3D" id="1.25.70.10">
    <property type="entry name" value="Transcription termination factor 3, mitochondrial"/>
    <property type="match status" value="1"/>
</dbReference>
<dbReference type="GO" id="GO:0006397">
    <property type="term" value="P:mRNA processing"/>
    <property type="evidence" value="ECO:0007669"/>
    <property type="project" value="UniProtKB-KW"/>
</dbReference>
<keyword evidence="4 21" id="KW-0288">FMN</keyword>
<dbReference type="Pfam" id="PF03372">
    <property type="entry name" value="Exo_endo_phos"/>
    <property type="match status" value="1"/>
</dbReference>
<feature type="domain" description="C3H1-type" evidence="23">
    <location>
        <begin position="475"/>
        <end position="505"/>
    </location>
</feature>
<dbReference type="InterPro" id="IPR035587">
    <property type="entry name" value="DUS-like_FMN-bd"/>
</dbReference>
<keyword evidence="12" id="KW-0809">Transit peptide</keyword>
<evidence type="ECO:0000256" key="1">
    <source>
        <dbReference type="ARBA" id="ARBA00001917"/>
    </source>
</evidence>
<dbReference type="InterPro" id="IPR038538">
    <property type="entry name" value="MTERF_sf"/>
</dbReference>
<evidence type="ECO:0000256" key="7">
    <source>
        <dbReference type="ARBA" id="ARBA00022723"/>
    </source>
</evidence>